<evidence type="ECO:0000313" key="9">
    <source>
        <dbReference type="EMBL" id="SIS80528.1"/>
    </source>
</evidence>
<dbReference type="AlphaFoldDB" id="A0A1N7M372"/>
<dbReference type="CDD" id="cd16320">
    <property type="entry name" value="MraZ_N"/>
    <property type="match status" value="1"/>
</dbReference>
<comment type="subcellular location">
    <subcellularLocation>
        <location evidence="7">Cytoplasm</location>
        <location evidence="7">Nucleoid</location>
    </subcellularLocation>
</comment>
<dbReference type="PANTHER" id="PTHR34701:SF1">
    <property type="entry name" value="TRANSCRIPTIONAL REGULATOR MRAZ"/>
    <property type="match status" value="1"/>
</dbReference>
<evidence type="ECO:0000256" key="3">
    <source>
        <dbReference type="ARBA" id="ARBA00022737"/>
    </source>
</evidence>
<keyword evidence="2 7" id="KW-0963">Cytoplasm</keyword>
<proteinExistence type="inferred from homology"/>
<dbReference type="STRING" id="529505.SAMN05421761_10553"/>
<dbReference type="InterPro" id="IPR035642">
    <property type="entry name" value="MraZ_N"/>
</dbReference>
<dbReference type="RefSeq" id="WP_076500035.1">
    <property type="nucleotide sequence ID" value="NZ_FTOP01000005.1"/>
</dbReference>
<keyword evidence="3" id="KW-0677">Repeat</keyword>
<dbReference type="Proteomes" id="UP000186026">
    <property type="component" value="Unassembled WGS sequence"/>
</dbReference>
<dbReference type="GO" id="GO:0005737">
    <property type="term" value="C:cytoplasm"/>
    <property type="evidence" value="ECO:0007669"/>
    <property type="project" value="UniProtKB-UniRule"/>
</dbReference>
<dbReference type="NCBIfam" id="TIGR00242">
    <property type="entry name" value="division/cell wall cluster transcriptional repressor MraZ"/>
    <property type="match status" value="1"/>
</dbReference>
<dbReference type="GO" id="GO:0003700">
    <property type="term" value="F:DNA-binding transcription factor activity"/>
    <property type="evidence" value="ECO:0007669"/>
    <property type="project" value="UniProtKB-UniRule"/>
</dbReference>
<organism evidence="9 10">
    <name type="scientific">Belliella pelovolcani</name>
    <dbReference type="NCBI Taxonomy" id="529505"/>
    <lineage>
        <taxon>Bacteria</taxon>
        <taxon>Pseudomonadati</taxon>
        <taxon>Bacteroidota</taxon>
        <taxon>Cytophagia</taxon>
        <taxon>Cytophagales</taxon>
        <taxon>Cyclobacteriaceae</taxon>
        <taxon>Belliella</taxon>
    </lineage>
</organism>
<evidence type="ECO:0000256" key="4">
    <source>
        <dbReference type="ARBA" id="ARBA00023015"/>
    </source>
</evidence>
<feature type="domain" description="SpoVT-AbrB" evidence="8">
    <location>
        <begin position="7"/>
        <end position="53"/>
    </location>
</feature>
<dbReference type="InterPro" id="IPR003444">
    <property type="entry name" value="MraZ"/>
</dbReference>
<comment type="subunit">
    <text evidence="7">Forms oligomers.</text>
</comment>
<dbReference type="HAMAP" id="MF_01008">
    <property type="entry name" value="MraZ"/>
    <property type="match status" value="1"/>
</dbReference>
<dbReference type="SUPFAM" id="SSF89447">
    <property type="entry name" value="AbrB/MazE/MraZ-like"/>
    <property type="match status" value="1"/>
</dbReference>
<dbReference type="Pfam" id="PF02381">
    <property type="entry name" value="MraZ"/>
    <property type="match status" value="2"/>
</dbReference>
<gene>
    <name evidence="7" type="primary">mraZ</name>
    <name evidence="9" type="ORF">SAMN05421761_10553</name>
</gene>
<name>A0A1N7M372_9BACT</name>
<dbReference type="CDD" id="cd16321">
    <property type="entry name" value="MraZ_C"/>
    <property type="match status" value="1"/>
</dbReference>
<keyword evidence="6 7" id="KW-0804">Transcription</keyword>
<dbReference type="PANTHER" id="PTHR34701">
    <property type="entry name" value="TRANSCRIPTIONAL REGULATOR MRAZ"/>
    <property type="match status" value="1"/>
</dbReference>
<evidence type="ECO:0000256" key="1">
    <source>
        <dbReference type="ARBA" id="ARBA00013860"/>
    </source>
</evidence>
<comment type="similarity">
    <text evidence="7">Belongs to the MraZ family.</text>
</comment>
<evidence type="ECO:0000313" key="10">
    <source>
        <dbReference type="Proteomes" id="UP000186026"/>
    </source>
</evidence>
<protein>
    <recommendedName>
        <fullName evidence="1 7">Transcriptional regulator MraZ</fullName>
    </recommendedName>
</protein>
<evidence type="ECO:0000256" key="5">
    <source>
        <dbReference type="ARBA" id="ARBA00023125"/>
    </source>
</evidence>
<dbReference type="GO" id="GO:0009295">
    <property type="term" value="C:nucleoid"/>
    <property type="evidence" value="ECO:0007669"/>
    <property type="project" value="UniProtKB-SubCell"/>
</dbReference>
<dbReference type="Gene3D" id="3.40.1550.20">
    <property type="entry name" value="Transcriptional regulator MraZ domain"/>
    <property type="match status" value="1"/>
</dbReference>
<evidence type="ECO:0000256" key="2">
    <source>
        <dbReference type="ARBA" id="ARBA00022490"/>
    </source>
</evidence>
<feature type="domain" description="SpoVT-AbrB" evidence="8">
    <location>
        <begin position="82"/>
        <end position="125"/>
    </location>
</feature>
<accession>A0A1N7M372</accession>
<reference evidence="10" key="1">
    <citation type="submission" date="2017-01" db="EMBL/GenBank/DDBJ databases">
        <authorList>
            <person name="Varghese N."/>
            <person name="Submissions S."/>
        </authorList>
    </citation>
    <scope>NUCLEOTIDE SEQUENCE [LARGE SCALE GENOMIC DNA]</scope>
    <source>
        <strain evidence="10">DSM 46698</strain>
    </source>
</reference>
<dbReference type="EMBL" id="FTOP01000005">
    <property type="protein sequence ID" value="SIS80528.1"/>
    <property type="molecule type" value="Genomic_DNA"/>
</dbReference>
<dbReference type="InterPro" id="IPR007159">
    <property type="entry name" value="SpoVT-AbrB_dom"/>
</dbReference>
<dbReference type="OrthoDB" id="9807753at2"/>
<evidence type="ECO:0000256" key="7">
    <source>
        <dbReference type="HAMAP-Rule" id="MF_01008"/>
    </source>
</evidence>
<dbReference type="InterPro" id="IPR038619">
    <property type="entry name" value="MraZ_sf"/>
</dbReference>
<dbReference type="GO" id="GO:0000976">
    <property type="term" value="F:transcription cis-regulatory region binding"/>
    <property type="evidence" value="ECO:0007669"/>
    <property type="project" value="TreeGrafter"/>
</dbReference>
<keyword evidence="4 7" id="KW-0805">Transcription regulation</keyword>
<sequence length="146" mass="16657">MGMFNSRYECKVDAKGRLALPAKIKAAIPESNGSELYLRFGDDGCLALYPEQEFKKLFNQINGLSDRDPIHRRIKRSFFDSLVNVELDNAGRFLIPKNFMAFAGIDKEAYVIGVGSYVEIWSPEKYEKNIVSDQTELSELMDKYLS</sequence>
<evidence type="ECO:0000259" key="8">
    <source>
        <dbReference type="PROSITE" id="PS51740"/>
    </source>
</evidence>
<keyword evidence="10" id="KW-1185">Reference proteome</keyword>
<dbReference type="InterPro" id="IPR035644">
    <property type="entry name" value="MraZ_C"/>
</dbReference>
<evidence type="ECO:0000256" key="6">
    <source>
        <dbReference type="ARBA" id="ARBA00023163"/>
    </source>
</evidence>
<dbReference type="InterPro" id="IPR037914">
    <property type="entry name" value="SpoVT-AbrB_sf"/>
</dbReference>
<dbReference type="InterPro" id="IPR020603">
    <property type="entry name" value="MraZ_dom"/>
</dbReference>
<keyword evidence="5 7" id="KW-0238">DNA-binding</keyword>
<dbReference type="PROSITE" id="PS51740">
    <property type="entry name" value="SPOVT_ABRB"/>
    <property type="match status" value="2"/>
</dbReference>
<dbReference type="GO" id="GO:2000143">
    <property type="term" value="P:negative regulation of DNA-templated transcription initiation"/>
    <property type="evidence" value="ECO:0007669"/>
    <property type="project" value="TreeGrafter"/>
</dbReference>